<keyword evidence="1" id="KW-0472">Membrane</keyword>
<keyword evidence="1" id="KW-1133">Transmembrane helix</keyword>
<accession>A0ABV0VZ02</accession>
<gene>
    <name evidence="2" type="ORF">XENORESO_013007</name>
</gene>
<name>A0ABV0VZ02_9TELE</name>
<protein>
    <recommendedName>
        <fullName evidence="4">NADH dehydrogenase subunit 5</fullName>
    </recommendedName>
</protein>
<reference evidence="2 3" key="1">
    <citation type="submission" date="2021-06" db="EMBL/GenBank/DDBJ databases">
        <authorList>
            <person name="Palmer J.M."/>
        </authorList>
    </citation>
    <scope>NUCLEOTIDE SEQUENCE [LARGE SCALE GENOMIC DNA]</scope>
    <source>
        <strain evidence="2 3">XR_2019</strain>
        <tissue evidence="2">Muscle</tissue>
    </source>
</reference>
<comment type="caution">
    <text evidence="2">The sequence shown here is derived from an EMBL/GenBank/DDBJ whole genome shotgun (WGS) entry which is preliminary data.</text>
</comment>
<keyword evidence="3" id="KW-1185">Reference proteome</keyword>
<evidence type="ECO:0000313" key="2">
    <source>
        <dbReference type="EMBL" id="MEQ2262480.1"/>
    </source>
</evidence>
<keyword evidence="1" id="KW-0812">Transmembrane</keyword>
<organism evidence="2 3">
    <name type="scientific">Xenotaenia resolanae</name>
    <dbReference type="NCBI Taxonomy" id="208358"/>
    <lineage>
        <taxon>Eukaryota</taxon>
        <taxon>Metazoa</taxon>
        <taxon>Chordata</taxon>
        <taxon>Craniata</taxon>
        <taxon>Vertebrata</taxon>
        <taxon>Euteleostomi</taxon>
        <taxon>Actinopterygii</taxon>
        <taxon>Neopterygii</taxon>
        <taxon>Teleostei</taxon>
        <taxon>Neoteleostei</taxon>
        <taxon>Acanthomorphata</taxon>
        <taxon>Ovalentaria</taxon>
        <taxon>Atherinomorphae</taxon>
        <taxon>Cyprinodontiformes</taxon>
        <taxon>Goodeidae</taxon>
        <taxon>Xenotaenia</taxon>
    </lineage>
</organism>
<evidence type="ECO:0000313" key="3">
    <source>
        <dbReference type="Proteomes" id="UP001444071"/>
    </source>
</evidence>
<evidence type="ECO:0000256" key="1">
    <source>
        <dbReference type="SAM" id="Phobius"/>
    </source>
</evidence>
<dbReference type="EMBL" id="JAHRIM010020427">
    <property type="protein sequence ID" value="MEQ2262480.1"/>
    <property type="molecule type" value="Genomic_DNA"/>
</dbReference>
<sequence length="103" mass="11540">MLKMCITNKILSFAFCSFSSEGFYSTFGLLTHLLPPASASQPSVKTPAAVYNLGISPILFSALCFTIFSRLTLPFFYHTSSFHSTFHEYVWIQPSVTCQLLLQ</sequence>
<dbReference type="Proteomes" id="UP001444071">
    <property type="component" value="Unassembled WGS sequence"/>
</dbReference>
<proteinExistence type="predicted"/>
<evidence type="ECO:0008006" key="4">
    <source>
        <dbReference type="Google" id="ProtNLM"/>
    </source>
</evidence>
<feature type="transmembrane region" description="Helical" evidence="1">
    <location>
        <begin position="48"/>
        <end position="68"/>
    </location>
</feature>